<gene>
    <name evidence="1" type="ORF">SAY87_007930</name>
</gene>
<comment type="caution">
    <text evidence="1">The sequence shown here is derived from an EMBL/GenBank/DDBJ whole genome shotgun (WGS) entry which is preliminary data.</text>
</comment>
<dbReference type="EMBL" id="JAXIOK010000007">
    <property type="protein sequence ID" value="KAK4766288.1"/>
    <property type="molecule type" value="Genomic_DNA"/>
</dbReference>
<sequence>MKPQKNIDTAFMFNHDFVNSEMPIPLMQLHPPSPVSPAFLHRDLELCRDHSLLKTAPFQSP</sequence>
<proteinExistence type="predicted"/>
<dbReference type="AlphaFoldDB" id="A0AAN7KCD7"/>
<name>A0AAN7KCD7_9MYRT</name>
<organism evidence="1 2">
    <name type="scientific">Trapa incisa</name>
    <dbReference type="NCBI Taxonomy" id="236973"/>
    <lineage>
        <taxon>Eukaryota</taxon>
        <taxon>Viridiplantae</taxon>
        <taxon>Streptophyta</taxon>
        <taxon>Embryophyta</taxon>
        <taxon>Tracheophyta</taxon>
        <taxon>Spermatophyta</taxon>
        <taxon>Magnoliopsida</taxon>
        <taxon>eudicotyledons</taxon>
        <taxon>Gunneridae</taxon>
        <taxon>Pentapetalae</taxon>
        <taxon>rosids</taxon>
        <taxon>malvids</taxon>
        <taxon>Myrtales</taxon>
        <taxon>Lythraceae</taxon>
        <taxon>Trapa</taxon>
    </lineage>
</organism>
<protein>
    <submittedName>
        <fullName evidence="1">Uncharacterized protein</fullName>
    </submittedName>
</protein>
<evidence type="ECO:0000313" key="2">
    <source>
        <dbReference type="Proteomes" id="UP001345219"/>
    </source>
</evidence>
<accession>A0AAN7KCD7</accession>
<reference evidence="1 2" key="1">
    <citation type="journal article" date="2023" name="Hortic Res">
        <title>Pangenome of water caltrop reveals structural variations and asymmetric subgenome divergence after allopolyploidization.</title>
        <authorList>
            <person name="Zhang X."/>
            <person name="Chen Y."/>
            <person name="Wang L."/>
            <person name="Yuan Y."/>
            <person name="Fang M."/>
            <person name="Shi L."/>
            <person name="Lu R."/>
            <person name="Comes H.P."/>
            <person name="Ma Y."/>
            <person name="Chen Y."/>
            <person name="Huang G."/>
            <person name="Zhou Y."/>
            <person name="Zheng Z."/>
            <person name="Qiu Y."/>
        </authorList>
    </citation>
    <scope>NUCLEOTIDE SEQUENCE [LARGE SCALE GENOMIC DNA]</scope>
    <source>
        <tissue evidence="1">Roots</tissue>
    </source>
</reference>
<dbReference type="Proteomes" id="UP001345219">
    <property type="component" value="Chromosome 7"/>
</dbReference>
<evidence type="ECO:0000313" key="1">
    <source>
        <dbReference type="EMBL" id="KAK4766288.1"/>
    </source>
</evidence>
<keyword evidence="2" id="KW-1185">Reference proteome</keyword>